<dbReference type="RefSeq" id="WP_343981732.1">
    <property type="nucleotide sequence ID" value="NZ_BAAAJG010000015.1"/>
</dbReference>
<proteinExistence type="predicted"/>
<dbReference type="Pfam" id="PF24830">
    <property type="entry name" value="DUF7714"/>
    <property type="match status" value="1"/>
</dbReference>
<sequence>MLARLTGPNIVPAAYRGVSVARTSSDLDAEGLRAHLVGREAYRRTRFIVVHSPGGTSLLHVAKRSNAELFSPITEVELLAGIDDCEFVREPEADTAVPSALAEVAGRRAPGARAVVVEGRYEHVSFIVDPRPLRIRVREVVPPLPAKLHDQASRVLATAEELPPISLVPELVQLTDLAATHPAPHYLLPCRGSGASISGATTSYLDERPADQAWTLIGCARSEQIHHWFYGRDVTRADLCPLRTARLDDGSEAGLLTKCCLREDGAERGDGWISVPWGSTLDQVRQALAELATQREPSWARV</sequence>
<comment type="caution">
    <text evidence="1">The sequence shown here is derived from an EMBL/GenBank/DDBJ whole genome shotgun (WGS) entry which is preliminary data.</text>
</comment>
<organism evidence="1 2">
    <name type="scientific">Pseudonocardia aurantiaca</name>
    <dbReference type="NCBI Taxonomy" id="75290"/>
    <lineage>
        <taxon>Bacteria</taxon>
        <taxon>Bacillati</taxon>
        <taxon>Actinomycetota</taxon>
        <taxon>Actinomycetes</taxon>
        <taxon>Pseudonocardiales</taxon>
        <taxon>Pseudonocardiaceae</taxon>
        <taxon>Pseudonocardia</taxon>
    </lineage>
</organism>
<dbReference type="InterPro" id="IPR056131">
    <property type="entry name" value="DUF7714"/>
</dbReference>
<keyword evidence="2" id="KW-1185">Reference proteome</keyword>
<accession>A0ABW4FGD6</accession>
<dbReference type="Proteomes" id="UP001597145">
    <property type="component" value="Unassembled WGS sequence"/>
</dbReference>
<evidence type="ECO:0000313" key="1">
    <source>
        <dbReference type="EMBL" id="MFD1529611.1"/>
    </source>
</evidence>
<evidence type="ECO:0008006" key="3">
    <source>
        <dbReference type="Google" id="ProtNLM"/>
    </source>
</evidence>
<dbReference type="EMBL" id="JBHUCP010000005">
    <property type="protein sequence ID" value="MFD1529611.1"/>
    <property type="molecule type" value="Genomic_DNA"/>
</dbReference>
<protein>
    <recommendedName>
        <fullName evidence="3">Haemin-degrading HemS/ChuX domain-containing protein</fullName>
    </recommendedName>
</protein>
<name>A0ABW4FGD6_9PSEU</name>
<gene>
    <name evidence="1" type="ORF">ACFSCY_09180</name>
</gene>
<reference evidence="2" key="1">
    <citation type="journal article" date="2019" name="Int. J. Syst. Evol. Microbiol.">
        <title>The Global Catalogue of Microorganisms (GCM) 10K type strain sequencing project: providing services to taxonomists for standard genome sequencing and annotation.</title>
        <authorList>
            <consortium name="The Broad Institute Genomics Platform"/>
            <consortium name="The Broad Institute Genome Sequencing Center for Infectious Disease"/>
            <person name="Wu L."/>
            <person name="Ma J."/>
        </authorList>
    </citation>
    <scope>NUCLEOTIDE SEQUENCE [LARGE SCALE GENOMIC DNA]</scope>
    <source>
        <strain evidence="2">JCM 12165</strain>
    </source>
</reference>
<evidence type="ECO:0000313" key="2">
    <source>
        <dbReference type="Proteomes" id="UP001597145"/>
    </source>
</evidence>